<gene>
    <name evidence="9" type="primary">VENTX</name>
</gene>
<dbReference type="CDD" id="cd00086">
    <property type="entry name" value="homeodomain"/>
    <property type="match status" value="1"/>
</dbReference>
<feature type="domain" description="Homeobox" evidence="8">
    <location>
        <begin position="86"/>
        <end position="146"/>
    </location>
</feature>
<evidence type="ECO:0000313" key="9">
    <source>
        <dbReference type="Ensembl" id="ENSPCOP00000031679.1"/>
    </source>
</evidence>
<dbReference type="GO" id="GO:1990837">
    <property type="term" value="F:sequence-specific double-stranded DNA binding"/>
    <property type="evidence" value="ECO:0007669"/>
    <property type="project" value="Ensembl"/>
</dbReference>
<dbReference type="PANTHER" id="PTHR24333:SF5">
    <property type="entry name" value="VENT HOMEOBOX"/>
    <property type="match status" value="1"/>
</dbReference>
<dbReference type="Pfam" id="PF00046">
    <property type="entry name" value="Homeodomain"/>
    <property type="match status" value="1"/>
</dbReference>
<reference evidence="9" key="2">
    <citation type="submission" date="2025-09" db="UniProtKB">
        <authorList>
            <consortium name="Ensembl"/>
        </authorList>
    </citation>
    <scope>IDENTIFICATION</scope>
</reference>
<name>A0A2K6GZR3_PROCO</name>
<dbReference type="OMA" id="FQHHQYL"/>
<feature type="compositionally biased region" description="Polar residues" evidence="7">
    <location>
        <begin position="16"/>
        <end position="29"/>
    </location>
</feature>
<keyword evidence="3 5" id="KW-0371">Homeobox</keyword>
<evidence type="ECO:0000256" key="2">
    <source>
        <dbReference type="ARBA" id="ARBA00023125"/>
    </source>
</evidence>
<accession>A0A2K6GZR3</accession>
<dbReference type="GO" id="GO:0005634">
    <property type="term" value="C:nucleus"/>
    <property type="evidence" value="ECO:0007669"/>
    <property type="project" value="UniProtKB-SubCell"/>
</dbReference>
<evidence type="ECO:0000256" key="1">
    <source>
        <dbReference type="ARBA" id="ARBA00004123"/>
    </source>
</evidence>
<protein>
    <submittedName>
        <fullName evidence="9">VENT homeobox</fullName>
    </submittedName>
</protein>
<dbReference type="Proteomes" id="UP000233160">
    <property type="component" value="Unassembled WGS sequence"/>
</dbReference>
<keyword evidence="4 5" id="KW-0539">Nucleus</keyword>
<evidence type="ECO:0000256" key="3">
    <source>
        <dbReference type="ARBA" id="ARBA00023155"/>
    </source>
</evidence>
<feature type="compositionally biased region" description="Low complexity" evidence="7">
    <location>
        <begin position="44"/>
        <end position="54"/>
    </location>
</feature>
<dbReference type="InterPro" id="IPR050848">
    <property type="entry name" value="Homeobox_TF"/>
</dbReference>
<dbReference type="GeneTree" id="ENSGT00940000163757"/>
<reference evidence="9" key="1">
    <citation type="submission" date="2025-08" db="UniProtKB">
        <authorList>
            <consortium name="Ensembl"/>
        </authorList>
    </citation>
    <scope>IDENTIFICATION</scope>
</reference>
<evidence type="ECO:0000256" key="7">
    <source>
        <dbReference type="SAM" id="MobiDB-lite"/>
    </source>
</evidence>
<evidence type="ECO:0000256" key="4">
    <source>
        <dbReference type="ARBA" id="ARBA00023242"/>
    </source>
</evidence>
<comment type="subcellular location">
    <subcellularLocation>
        <location evidence="1 5 6">Nucleus</location>
    </subcellularLocation>
</comment>
<dbReference type="InterPro" id="IPR017970">
    <property type="entry name" value="Homeobox_CS"/>
</dbReference>
<evidence type="ECO:0000313" key="10">
    <source>
        <dbReference type="Proteomes" id="UP000233160"/>
    </source>
</evidence>
<keyword evidence="10" id="KW-1185">Reference proteome</keyword>
<dbReference type="PROSITE" id="PS00027">
    <property type="entry name" value="HOMEOBOX_1"/>
    <property type="match status" value="1"/>
</dbReference>
<evidence type="ECO:0000256" key="5">
    <source>
        <dbReference type="PROSITE-ProRule" id="PRU00108"/>
    </source>
</evidence>
<evidence type="ECO:0000256" key="6">
    <source>
        <dbReference type="RuleBase" id="RU000682"/>
    </source>
</evidence>
<feature type="DNA-binding region" description="Homeobox" evidence="5">
    <location>
        <begin position="88"/>
        <end position="147"/>
    </location>
</feature>
<dbReference type="InterPro" id="IPR001356">
    <property type="entry name" value="HD"/>
</dbReference>
<organism evidence="9 10">
    <name type="scientific">Propithecus coquereli</name>
    <name type="common">Coquerel's sifaka</name>
    <name type="synonym">Propithecus verreauxi coquereli</name>
    <dbReference type="NCBI Taxonomy" id="379532"/>
    <lineage>
        <taxon>Eukaryota</taxon>
        <taxon>Metazoa</taxon>
        <taxon>Chordata</taxon>
        <taxon>Craniata</taxon>
        <taxon>Vertebrata</taxon>
        <taxon>Euteleostomi</taxon>
        <taxon>Mammalia</taxon>
        <taxon>Eutheria</taxon>
        <taxon>Euarchontoglires</taxon>
        <taxon>Primates</taxon>
        <taxon>Strepsirrhini</taxon>
        <taxon>Lemuriformes</taxon>
        <taxon>Indriidae</taxon>
        <taxon>Propithecus</taxon>
    </lineage>
</organism>
<dbReference type="AlphaFoldDB" id="A0A2K6GZR3"/>
<dbReference type="STRING" id="379532.ENSPCOP00000031679"/>
<dbReference type="SMART" id="SM00389">
    <property type="entry name" value="HOX"/>
    <property type="match status" value="1"/>
</dbReference>
<keyword evidence="2 5" id="KW-0238">DNA-binding</keyword>
<dbReference type="GO" id="GO:0001228">
    <property type="term" value="F:DNA-binding transcription activator activity, RNA polymerase II-specific"/>
    <property type="evidence" value="ECO:0007669"/>
    <property type="project" value="Ensembl"/>
</dbReference>
<feature type="region of interest" description="Disordered" evidence="7">
    <location>
        <begin position="1"/>
        <end position="89"/>
    </location>
</feature>
<sequence>MRPSTTLPAGPEPPSSFGSVDWLSQSSCTRPAHTSRPAEVSWRSPSGPGQASSPGEPPQTSGTEGAKSSDLSVQEMPASNKAPEPWRAPRVRTAFSTEQLRALEGVFRHHQYLGPLERKKLAREMRLSEVQIKTWFQNRRMKHKRQMQDSLLTVPFSGPLPLRPAFCAFFRPEQWPAAAVPLGAPAGAQALVLPPGSCWGLCQVEQDPLALAWASCCQQPMMCRVPDPGSHAHALRPALSMGPWDLPALAETGDAF</sequence>
<dbReference type="InterPro" id="IPR009057">
    <property type="entry name" value="Homeodomain-like_sf"/>
</dbReference>
<proteinExistence type="predicted"/>
<dbReference type="Gene3D" id="1.10.10.60">
    <property type="entry name" value="Homeodomain-like"/>
    <property type="match status" value="1"/>
</dbReference>
<dbReference type="PANTHER" id="PTHR24333">
    <property type="entry name" value="HOMEO BOX HB9 LIKE A-RELATED"/>
    <property type="match status" value="1"/>
</dbReference>
<dbReference type="SUPFAM" id="SSF46689">
    <property type="entry name" value="Homeodomain-like"/>
    <property type="match status" value="1"/>
</dbReference>
<dbReference type="PROSITE" id="PS50071">
    <property type="entry name" value="HOMEOBOX_2"/>
    <property type="match status" value="1"/>
</dbReference>
<dbReference type="Ensembl" id="ENSPCOT00000042638.1">
    <property type="protein sequence ID" value="ENSPCOP00000031679.1"/>
    <property type="gene ID" value="ENSPCOG00000028611.1"/>
</dbReference>
<evidence type="ECO:0000259" key="8">
    <source>
        <dbReference type="PROSITE" id="PS50071"/>
    </source>
</evidence>